<dbReference type="SUPFAM" id="SSF55874">
    <property type="entry name" value="ATPase domain of HSP90 chaperone/DNA topoisomerase II/histidine kinase"/>
    <property type="match status" value="1"/>
</dbReference>
<protein>
    <submittedName>
        <fullName evidence="3">Anti-sigma regulatory factor</fullName>
    </submittedName>
</protein>
<keyword evidence="4" id="KW-1185">Reference proteome</keyword>
<name>A0A6M8BD83_9CYAN</name>
<reference evidence="3 4" key="1">
    <citation type="submission" date="2020-05" db="EMBL/GenBank/DDBJ databases">
        <title>Complete genome sequence of of a novel Thermoleptolyngbya strain isolated from hot springs of Ganzi, Sichuan China.</title>
        <authorList>
            <person name="Tang J."/>
            <person name="Daroch M."/>
            <person name="Li L."/>
            <person name="Waleron K."/>
            <person name="Waleron M."/>
            <person name="Waleron M."/>
        </authorList>
    </citation>
    <scope>NUCLEOTIDE SEQUENCE [LARGE SCALE GENOMIC DNA]</scope>
    <source>
        <strain evidence="3 4">PKUAC-SCTA183</strain>
    </source>
</reference>
<gene>
    <name evidence="3" type="ORF">HPC62_04780</name>
</gene>
<organism evidence="3 4">
    <name type="scientific">Thermoleptolyngbya sichuanensis A183</name>
    <dbReference type="NCBI Taxonomy" id="2737172"/>
    <lineage>
        <taxon>Bacteria</taxon>
        <taxon>Bacillati</taxon>
        <taxon>Cyanobacteriota</taxon>
        <taxon>Cyanophyceae</taxon>
        <taxon>Oculatellales</taxon>
        <taxon>Oculatellaceae</taxon>
        <taxon>Thermoleptolyngbya</taxon>
        <taxon>Thermoleptolyngbya sichuanensis</taxon>
    </lineage>
</organism>
<evidence type="ECO:0000259" key="2">
    <source>
        <dbReference type="Pfam" id="PF13581"/>
    </source>
</evidence>
<dbReference type="InterPro" id="IPR003594">
    <property type="entry name" value="HATPase_dom"/>
</dbReference>
<evidence type="ECO:0000313" key="3">
    <source>
        <dbReference type="EMBL" id="QKD84774.1"/>
    </source>
</evidence>
<dbReference type="Gene3D" id="3.30.565.10">
    <property type="entry name" value="Histidine kinase-like ATPase, C-terminal domain"/>
    <property type="match status" value="1"/>
</dbReference>
<sequence>MDVIQQRERLVVPSQLTALNPIQAWFRQFCLQNEGRYPWLAHQCDHLNLALAEGFTNAVRHAHRGLPPETPIEIALALHEDWIEIRIWDYGRPFNPDRLKEPQPGTLQSGGYGWFLLRRLTDRVSYDRYIDGRNCLQLVTYGFKHPV</sequence>
<feature type="domain" description="Histidine kinase/HSP90-like ATPase" evidence="2">
    <location>
        <begin position="13"/>
        <end position="139"/>
    </location>
</feature>
<evidence type="ECO:0000313" key="4">
    <source>
        <dbReference type="Proteomes" id="UP000505210"/>
    </source>
</evidence>
<keyword evidence="1" id="KW-0808">Transferase</keyword>
<proteinExistence type="predicted"/>
<dbReference type="PANTHER" id="PTHR35526:SF3">
    <property type="entry name" value="ANTI-SIGMA-F FACTOR RSBW"/>
    <property type="match status" value="1"/>
</dbReference>
<dbReference type="AlphaFoldDB" id="A0A6M8BD83"/>
<accession>A0A6M8BD83</accession>
<dbReference type="Proteomes" id="UP000505210">
    <property type="component" value="Chromosome"/>
</dbReference>
<dbReference type="PANTHER" id="PTHR35526">
    <property type="entry name" value="ANTI-SIGMA-F FACTOR RSBW-RELATED"/>
    <property type="match status" value="1"/>
</dbReference>
<dbReference type="EMBL" id="CP053661">
    <property type="protein sequence ID" value="QKD84774.1"/>
    <property type="molecule type" value="Genomic_DNA"/>
</dbReference>
<evidence type="ECO:0000256" key="1">
    <source>
        <dbReference type="ARBA" id="ARBA00022527"/>
    </source>
</evidence>
<dbReference type="CDD" id="cd16936">
    <property type="entry name" value="HATPase_RsbW-like"/>
    <property type="match status" value="1"/>
</dbReference>
<dbReference type="Pfam" id="PF13581">
    <property type="entry name" value="HATPase_c_2"/>
    <property type="match status" value="1"/>
</dbReference>
<dbReference type="InterPro" id="IPR050267">
    <property type="entry name" value="Anti-sigma-factor_SerPK"/>
</dbReference>
<dbReference type="KEGG" id="theu:HPC62_04780"/>
<keyword evidence="1" id="KW-0723">Serine/threonine-protein kinase</keyword>
<dbReference type="InterPro" id="IPR036890">
    <property type="entry name" value="HATPase_C_sf"/>
</dbReference>
<dbReference type="GO" id="GO:0004674">
    <property type="term" value="F:protein serine/threonine kinase activity"/>
    <property type="evidence" value="ECO:0007669"/>
    <property type="project" value="UniProtKB-KW"/>
</dbReference>
<keyword evidence="1" id="KW-0418">Kinase</keyword>